<keyword evidence="1" id="KW-0472">Membrane</keyword>
<dbReference type="OrthoDB" id="425894at2759"/>
<evidence type="ECO:0000313" key="4">
    <source>
        <dbReference type="Proteomes" id="UP000663828"/>
    </source>
</evidence>
<comment type="caution">
    <text evidence="3">The sequence shown here is derived from an EMBL/GenBank/DDBJ whole genome shotgun (WGS) entry which is preliminary data.</text>
</comment>
<protein>
    <recommendedName>
        <fullName evidence="6">PARP catalytic domain-containing protein</fullName>
    </recommendedName>
</protein>
<gene>
    <name evidence="3" type="ORF">EDS130_LOCUS19498</name>
    <name evidence="2" type="ORF">XAT740_LOCUS9835</name>
</gene>
<keyword evidence="1" id="KW-1133">Transmembrane helix</keyword>
<keyword evidence="4" id="KW-1185">Reference proteome</keyword>
<keyword evidence="1" id="KW-0812">Transmembrane</keyword>
<dbReference type="SUPFAM" id="SSF56399">
    <property type="entry name" value="ADP-ribosylation"/>
    <property type="match status" value="1"/>
</dbReference>
<reference evidence="3" key="1">
    <citation type="submission" date="2021-02" db="EMBL/GenBank/DDBJ databases">
        <authorList>
            <person name="Nowell W R."/>
        </authorList>
    </citation>
    <scope>NUCLEOTIDE SEQUENCE</scope>
</reference>
<evidence type="ECO:0000256" key="1">
    <source>
        <dbReference type="SAM" id="Phobius"/>
    </source>
</evidence>
<dbReference type="EMBL" id="CAJNOR010000512">
    <property type="protein sequence ID" value="CAF0935755.1"/>
    <property type="molecule type" value="Genomic_DNA"/>
</dbReference>
<evidence type="ECO:0000313" key="2">
    <source>
        <dbReference type="EMBL" id="CAF0935755.1"/>
    </source>
</evidence>
<evidence type="ECO:0000313" key="3">
    <source>
        <dbReference type="EMBL" id="CAF1091465.1"/>
    </source>
</evidence>
<feature type="transmembrane region" description="Helical" evidence="1">
    <location>
        <begin position="142"/>
        <end position="162"/>
    </location>
</feature>
<dbReference type="Gene3D" id="3.90.228.10">
    <property type="match status" value="1"/>
</dbReference>
<feature type="transmembrane region" description="Helical" evidence="1">
    <location>
        <begin position="13"/>
        <end position="33"/>
    </location>
</feature>
<organism evidence="3 5">
    <name type="scientific">Adineta ricciae</name>
    <name type="common">Rotifer</name>
    <dbReference type="NCBI Taxonomy" id="249248"/>
    <lineage>
        <taxon>Eukaryota</taxon>
        <taxon>Metazoa</taxon>
        <taxon>Spiralia</taxon>
        <taxon>Gnathifera</taxon>
        <taxon>Rotifera</taxon>
        <taxon>Eurotatoria</taxon>
        <taxon>Bdelloidea</taxon>
        <taxon>Adinetida</taxon>
        <taxon>Adinetidae</taxon>
        <taxon>Adineta</taxon>
    </lineage>
</organism>
<dbReference type="AlphaFoldDB" id="A0A814NHD4"/>
<sequence>MCCNCPRFYKYRIIVLAALSLCEALCGSFRVFIMISPAISKNETFAIKNVANLTDHIAIAFLLDWISSIMAFLMGIMVLLFIAMIQCMCCFACAYAIFRTGSRANRKGCCESLGGFKALHRFISFDCNCPCYRARPKLRFRLRAIFLSLCMLLRGTAIYLYWSVSKSDRRGQSNFYTCSVSMIFLVGTILLDLYHYGVWWCYTPSIDTRCHCRSWKHKRYLPYHIVGKENRKDMIGDRECAVKDCRNRHLSHVAIFHSKSYHPQPRWSILKAEDPAATYIGFHVTKTSSAVSIVHSEFRRSGQGMLGKGVYFARSTAGAEAKAEAGKNGGAVIIAVVKMGKVFEVDKRQINRTKTSRTFDKTLHDFVFESKWHAKYDTCYMNHDDESKDEFCIKDPKSQILKWVVVIEKKHDTKVKEYGLDTEFDSTVCYCV</sequence>
<feature type="transmembrane region" description="Helical" evidence="1">
    <location>
        <begin position="69"/>
        <end position="98"/>
    </location>
</feature>
<dbReference type="Proteomes" id="UP000663828">
    <property type="component" value="Unassembled WGS sequence"/>
</dbReference>
<evidence type="ECO:0000313" key="5">
    <source>
        <dbReference type="Proteomes" id="UP000663852"/>
    </source>
</evidence>
<accession>A0A814NHD4</accession>
<name>A0A814NHD4_ADIRI</name>
<dbReference type="EMBL" id="CAJNOJ010000094">
    <property type="protein sequence ID" value="CAF1091465.1"/>
    <property type="molecule type" value="Genomic_DNA"/>
</dbReference>
<evidence type="ECO:0008006" key="6">
    <source>
        <dbReference type="Google" id="ProtNLM"/>
    </source>
</evidence>
<proteinExistence type="predicted"/>
<feature type="transmembrane region" description="Helical" evidence="1">
    <location>
        <begin position="174"/>
        <end position="194"/>
    </location>
</feature>
<dbReference type="Proteomes" id="UP000663852">
    <property type="component" value="Unassembled WGS sequence"/>
</dbReference>